<feature type="compositionally biased region" description="Basic and acidic residues" evidence="1">
    <location>
        <begin position="549"/>
        <end position="590"/>
    </location>
</feature>
<feature type="compositionally biased region" description="Basic and acidic residues" evidence="1">
    <location>
        <begin position="959"/>
        <end position="970"/>
    </location>
</feature>
<dbReference type="Proteomes" id="UP000825935">
    <property type="component" value="Chromosome 28"/>
</dbReference>
<feature type="region of interest" description="Disordered" evidence="1">
    <location>
        <begin position="1431"/>
        <end position="1456"/>
    </location>
</feature>
<comment type="caution">
    <text evidence="2">The sequence shown here is derived from an EMBL/GenBank/DDBJ whole genome shotgun (WGS) entry which is preliminary data.</text>
</comment>
<dbReference type="OrthoDB" id="1938945at2759"/>
<feature type="region of interest" description="Disordered" evidence="1">
    <location>
        <begin position="68"/>
        <end position="90"/>
    </location>
</feature>
<feature type="compositionally biased region" description="Basic and acidic residues" evidence="1">
    <location>
        <begin position="933"/>
        <end position="951"/>
    </location>
</feature>
<feature type="compositionally biased region" description="Polar residues" evidence="1">
    <location>
        <begin position="228"/>
        <end position="238"/>
    </location>
</feature>
<feature type="compositionally biased region" description="Basic and acidic residues" evidence="1">
    <location>
        <begin position="21"/>
        <end position="35"/>
    </location>
</feature>
<evidence type="ECO:0000313" key="3">
    <source>
        <dbReference type="Proteomes" id="UP000825935"/>
    </source>
</evidence>
<gene>
    <name evidence="2" type="ORF">KP509_28G022000</name>
</gene>
<feature type="compositionally biased region" description="Basic and acidic residues" evidence="1">
    <location>
        <begin position="355"/>
        <end position="369"/>
    </location>
</feature>
<proteinExistence type="predicted"/>
<reference evidence="2" key="1">
    <citation type="submission" date="2021-08" db="EMBL/GenBank/DDBJ databases">
        <title>WGS assembly of Ceratopteris richardii.</title>
        <authorList>
            <person name="Marchant D.B."/>
            <person name="Chen G."/>
            <person name="Jenkins J."/>
            <person name="Shu S."/>
            <person name="Leebens-Mack J."/>
            <person name="Grimwood J."/>
            <person name="Schmutz J."/>
            <person name="Soltis P."/>
            <person name="Soltis D."/>
            <person name="Chen Z.-H."/>
        </authorList>
    </citation>
    <scope>NUCLEOTIDE SEQUENCE</scope>
    <source>
        <strain evidence="2">Whitten #5841</strain>
        <tissue evidence="2">Leaf</tissue>
    </source>
</reference>
<organism evidence="2 3">
    <name type="scientific">Ceratopteris richardii</name>
    <name type="common">Triangle waterfern</name>
    <dbReference type="NCBI Taxonomy" id="49495"/>
    <lineage>
        <taxon>Eukaryota</taxon>
        <taxon>Viridiplantae</taxon>
        <taxon>Streptophyta</taxon>
        <taxon>Embryophyta</taxon>
        <taxon>Tracheophyta</taxon>
        <taxon>Polypodiopsida</taxon>
        <taxon>Polypodiidae</taxon>
        <taxon>Polypodiales</taxon>
        <taxon>Pteridineae</taxon>
        <taxon>Pteridaceae</taxon>
        <taxon>Parkerioideae</taxon>
        <taxon>Ceratopteris</taxon>
    </lineage>
</organism>
<feature type="region of interest" description="Disordered" evidence="1">
    <location>
        <begin position="298"/>
        <end position="387"/>
    </location>
</feature>
<feature type="compositionally biased region" description="Basic residues" evidence="1">
    <location>
        <begin position="1"/>
        <end position="20"/>
    </location>
</feature>
<dbReference type="EMBL" id="CM035433">
    <property type="protein sequence ID" value="KAH7293355.1"/>
    <property type="molecule type" value="Genomic_DNA"/>
</dbReference>
<feature type="compositionally biased region" description="Polar residues" evidence="1">
    <location>
        <begin position="971"/>
        <end position="981"/>
    </location>
</feature>
<evidence type="ECO:0000256" key="1">
    <source>
        <dbReference type="SAM" id="MobiDB-lite"/>
    </source>
</evidence>
<feature type="compositionally biased region" description="Basic and acidic residues" evidence="1">
    <location>
        <begin position="722"/>
        <end position="743"/>
    </location>
</feature>
<evidence type="ECO:0000313" key="2">
    <source>
        <dbReference type="EMBL" id="KAH7293355.1"/>
    </source>
</evidence>
<feature type="region of interest" description="Disordered" evidence="1">
    <location>
        <begin position="721"/>
        <end position="743"/>
    </location>
</feature>
<feature type="region of interest" description="Disordered" evidence="1">
    <location>
        <begin position="809"/>
        <end position="840"/>
    </location>
</feature>
<feature type="compositionally biased region" description="Polar residues" evidence="1">
    <location>
        <begin position="619"/>
        <end position="631"/>
    </location>
</feature>
<feature type="compositionally biased region" description="Basic and acidic residues" evidence="1">
    <location>
        <begin position="597"/>
        <end position="618"/>
    </location>
</feature>
<dbReference type="OMA" id="METAREH"/>
<feature type="compositionally biased region" description="Low complexity" evidence="1">
    <location>
        <begin position="890"/>
        <end position="902"/>
    </location>
</feature>
<feature type="region of interest" description="Disordered" evidence="1">
    <location>
        <begin position="425"/>
        <end position="448"/>
    </location>
</feature>
<name>A0A8T2RCU5_CERRI</name>
<feature type="compositionally biased region" description="Basic and acidic residues" evidence="1">
    <location>
        <begin position="306"/>
        <end position="341"/>
    </location>
</feature>
<sequence>MAPGRRNRGSRHCSHRHKQQKHDDFGDSNAEKDLRGCLSPKPHINPSLRRDMETLPLKVEGPLLLKHPGLENVDGESQRPLVGKRRKESTASINDAAYAMDRWDGGGDVDEAAALALFGVTDRSYSKAGNRLCGNEGTGEIDERINNEENLATMSVMNSQFLEPTCLNPIASEIHISSATNVNRGLKTERLAKNTSADFLSPNYSLLDGSGLAKTRALKSLVKYKESGTLSSSATSPTEVDKKRVRKGNLPQKYEKEDMVGGFTKSTRKKVYGSLEKGTGTSCGVSCNIELEKELGKRTHGNNEGLGDREVWRDSVEDRVTKGSCHQQDETNARTKDEKSQQNDWNDDVLSSSSRHRDGIWKSDRHEGEKNDEESVNNSGGCHGLTKHEREQVRRFFRDNGDGIFEVKVQDRKQEAIVLNKEDLEREKSKESARDLKDNKGKHPDCILNEGRKKENRYRDEKERDTRFKTDFNISRDKKLTGECLDEDHCNQHKEQRATIGFFQDDIECQSEKVREGESKSMATPEYNWKVGHEKVDKNGEDSMNLLKSKQDRDKGDPEQEYKARNREDLRFDARMDGRGKKRSERDPDFNIRYNKQHIDEVGNGKLQDDKDTSEKQSTDLSSSLHNQYKNGKQCEDSLKYRKVHDGNCRERDSWSLGGRVDREKVKDGGKRHTRYRDASHGRWWGGTMRDERTKDSKDVYDRQQHLREMEERQRYSVFDVSKQRQEKGTKERMLSEKSKGERHEDIPIPVFERLGSIKEKNRFSDEGDTEITHVSSDKGYHQFGKKYKDHDRQTKSKFCWDSNRESANYGTAKGDPRVSKASRSASLQEQEPIPISESKELCAAENLSKRSPDSNMFEAAVPADNDFLRTRARHVDEILHETSGRKSKFGSSLSTSSGARHSQVKCSHAMNHGEQGKSVGPDEQGRSWESNVVDHDSDDERWRSHDHEKIGGNSSPRRPQDWGHCDFARTSESPLPNDSTISKRKYEGFSQSSLGPFKHVRMEGCLTEKPEWSHHSHQGNHIPPDIHMGRSLSLNHYVGSTTLLPPFRSGLDNSSIIDTSGDLIGVSNSRDVGRYDRKVGGSFRRPEIVGPNDTWVGFGMGYSHNQGPVAAHGGLFPSFPQTGLGFLGIGPHLHGPQVFEPDGVRPMSMGFGSRFRMGDGFSSFSSHAAADYAPALGWQRYSDGHNSYRPLSGFMHGWEGPRFYRDEHQSFNHSDWDQFSHGITGGWDGVSEPWKSQSGETACDDARIFCQKEGLYQARTEDYALHESDTRKVQVMYDNISETPEFTHALTTCIPDSFVSKASKRFKERLKELLQHAKIHRTLIDTEIYKEYLSFLPTAEVGNRETFVDDHMDISSIFVDEDLEYEGDSDAQDLLSNVTPSPSIFPSLSFKRYEEALRVFQRSSEKDRIQKSKFGSFLLPQCISGIVTSNSNSKSRQGVHRNIQNQTHASSLTVGSTLDPGSVRLVQSRLVERI</sequence>
<keyword evidence="3" id="KW-1185">Reference proteome</keyword>
<feature type="region of interest" description="Disordered" evidence="1">
    <location>
        <begin position="513"/>
        <end position="632"/>
    </location>
</feature>
<accession>A0A8T2RCU5</accession>
<feature type="region of interest" description="Disordered" evidence="1">
    <location>
        <begin position="1"/>
        <end position="48"/>
    </location>
</feature>
<feature type="region of interest" description="Disordered" evidence="1">
    <location>
        <begin position="226"/>
        <end position="251"/>
    </location>
</feature>
<feature type="compositionally biased region" description="Basic and acidic residues" evidence="1">
    <location>
        <begin position="531"/>
        <end position="541"/>
    </location>
</feature>
<feature type="region of interest" description="Disordered" evidence="1">
    <location>
        <begin position="884"/>
        <end position="983"/>
    </location>
</feature>
<protein>
    <submittedName>
        <fullName evidence="2">Uncharacterized protein</fullName>
    </submittedName>
</protein>